<evidence type="ECO:0000256" key="3">
    <source>
        <dbReference type="ARBA" id="ARBA00023239"/>
    </source>
</evidence>
<protein>
    <recommendedName>
        <fullName evidence="7">Cystathionine gamma-synthase</fullName>
    </recommendedName>
</protein>
<evidence type="ECO:0000256" key="4">
    <source>
        <dbReference type="RuleBase" id="RU362118"/>
    </source>
</evidence>
<dbReference type="GO" id="GO:0019346">
    <property type="term" value="P:transsulfuration"/>
    <property type="evidence" value="ECO:0007669"/>
    <property type="project" value="InterPro"/>
</dbReference>
<dbReference type="GO" id="GO:0030170">
    <property type="term" value="F:pyridoxal phosphate binding"/>
    <property type="evidence" value="ECO:0007669"/>
    <property type="project" value="InterPro"/>
</dbReference>
<evidence type="ECO:0000256" key="2">
    <source>
        <dbReference type="ARBA" id="ARBA00022898"/>
    </source>
</evidence>
<dbReference type="InterPro" id="IPR000277">
    <property type="entry name" value="Cys/Met-Metab_PyrdxlP-dep_enz"/>
</dbReference>
<evidence type="ECO:0000313" key="6">
    <source>
        <dbReference type="EMBL" id="VDC99364.1"/>
    </source>
</evidence>
<organism evidence="6">
    <name type="scientific">Brassica campestris</name>
    <name type="common">Field mustard</name>
    <dbReference type="NCBI Taxonomy" id="3711"/>
    <lineage>
        <taxon>Eukaryota</taxon>
        <taxon>Viridiplantae</taxon>
        <taxon>Streptophyta</taxon>
        <taxon>Embryophyta</taxon>
        <taxon>Tracheophyta</taxon>
        <taxon>Spermatophyta</taxon>
        <taxon>Magnoliopsida</taxon>
        <taxon>eudicotyledons</taxon>
        <taxon>Gunneridae</taxon>
        <taxon>Pentapetalae</taxon>
        <taxon>rosids</taxon>
        <taxon>malvids</taxon>
        <taxon>Brassicales</taxon>
        <taxon>Brassicaceae</taxon>
        <taxon>Brassiceae</taxon>
        <taxon>Brassica</taxon>
    </lineage>
</organism>
<dbReference type="InterPro" id="IPR015422">
    <property type="entry name" value="PyrdxlP-dep_Trfase_small"/>
</dbReference>
<evidence type="ECO:0000313" key="5">
    <source>
        <dbReference type="EMBL" id="CAG7902866.1"/>
    </source>
</evidence>
<dbReference type="Proteomes" id="UP000694005">
    <property type="component" value="Chromosome A07"/>
</dbReference>
<dbReference type="InterPro" id="IPR015424">
    <property type="entry name" value="PyrdxlP-dep_Trfase"/>
</dbReference>
<name>A0A3P6BJV8_BRACM</name>
<dbReference type="EMBL" id="LS974623">
    <property type="protein sequence ID" value="CAG7902866.1"/>
    <property type="molecule type" value="Genomic_DNA"/>
</dbReference>
<dbReference type="PANTHER" id="PTHR11808">
    <property type="entry name" value="TRANS-SULFURATION ENZYME FAMILY MEMBER"/>
    <property type="match status" value="1"/>
</dbReference>
<evidence type="ECO:0008006" key="7">
    <source>
        <dbReference type="Google" id="ProtNLM"/>
    </source>
</evidence>
<dbReference type="AlphaFoldDB" id="A0A3P6BJV8"/>
<keyword evidence="2 4" id="KW-0663">Pyridoxal phosphate</keyword>
<comment type="similarity">
    <text evidence="4">Belongs to the trans-sulfuration enzymes family.</text>
</comment>
<accession>A0A3P6BJV8</accession>
<dbReference type="PANTHER" id="PTHR11808:SF50">
    <property type="entry name" value="CYSTATHIONINE BETA-LYASE"/>
    <property type="match status" value="1"/>
</dbReference>
<feature type="non-terminal residue" evidence="6">
    <location>
        <position position="1"/>
    </location>
</feature>
<dbReference type="SUPFAM" id="SSF53383">
    <property type="entry name" value="PLP-dependent transferases"/>
    <property type="match status" value="1"/>
</dbReference>
<dbReference type="GO" id="GO:0016829">
    <property type="term" value="F:lyase activity"/>
    <property type="evidence" value="ECO:0007669"/>
    <property type="project" value="UniProtKB-KW"/>
</dbReference>
<keyword evidence="3" id="KW-0456">Lyase</keyword>
<comment type="cofactor">
    <cofactor evidence="1 4">
        <name>pyridoxal 5'-phosphate</name>
        <dbReference type="ChEBI" id="CHEBI:597326"/>
    </cofactor>
</comment>
<reference evidence="6" key="1">
    <citation type="submission" date="2018-11" db="EMBL/GenBank/DDBJ databases">
        <authorList>
            <consortium name="Genoscope - CEA"/>
            <person name="William W."/>
        </authorList>
    </citation>
    <scope>NUCLEOTIDE SEQUENCE</scope>
</reference>
<dbReference type="EMBL" id="LR031574">
    <property type="protein sequence ID" value="VDC99364.1"/>
    <property type="molecule type" value="Genomic_DNA"/>
</dbReference>
<dbReference type="Gene3D" id="3.90.1150.10">
    <property type="entry name" value="Aspartate Aminotransferase, domain 1"/>
    <property type="match status" value="1"/>
</dbReference>
<evidence type="ECO:0000256" key="1">
    <source>
        <dbReference type="ARBA" id="ARBA00001933"/>
    </source>
</evidence>
<proteinExistence type="inferred from homology"/>
<gene>
    <name evidence="6" type="ORF">BRAA07T29987Z</name>
    <name evidence="5" type="ORF">BRAPAZ1V2_A07P25100.2</name>
</gene>
<sequence length="112" mass="12585">VVLYFRVENRKVYYASHHLHFYQKMQAKKSVFSFMTRSVALSKHLVETTNYFSIAVSFGESQNSFEEASLISMPCLMSHASIPAAVGLTEDLVRISAGIEDADDLISYLDIA</sequence>
<dbReference type="Pfam" id="PF01053">
    <property type="entry name" value="Cys_Met_Meta_PP"/>
    <property type="match status" value="1"/>
</dbReference>
<dbReference type="Gramene" id="A07p25100.2_BraZ1">
    <property type="protein sequence ID" value="A07p25100.2_BraZ1.CDS"/>
    <property type="gene ID" value="A07g25100.2_BraZ1"/>
</dbReference>